<dbReference type="EMBL" id="CP018191">
    <property type="protein sequence ID" value="APH54256.1"/>
    <property type="molecule type" value="Genomic_DNA"/>
</dbReference>
<feature type="binding site" evidence="2">
    <location>
        <position position="163"/>
    </location>
    <ligand>
        <name>Mn(2+)</name>
        <dbReference type="ChEBI" id="CHEBI:29035"/>
        <label>2</label>
    </ligand>
</feature>
<protein>
    <submittedName>
        <fullName evidence="4">Metal-dependent amidase/aminoacylase/carboxypeptidase</fullName>
    </submittedName>
</protein>
<feature type="binding site" evidence="2">
    <location>
        <position position="358"/>
    </location>
    <ligand>
        <name>Mn(2+)</name>
        <dbReference type="ChEBI" id="CHEBI:29035"/>
        <label>2</label>
    </ligand>
</feature>
<dbReference type="NCBIfam" id="TIGR01891">
    <property type="entry name" value="amidohydrolases"/>
    <property type="match status" value="1"/>
</dbReference>
<gene>
    <name evidence="4" type="ORF">GbCGDNIH9_0963</name>
</gene>
<keyword evidence="2" id="KW-0479">Metal-binding</keyword>
<feature type="binding site" evidence="2">
    <location>
        <position position="104"/>
    </location>
    <ligand>
        <name>Mn(2+)</name>
        <dbReference type="ChEBI" id="CHEBI:29035"/>
        <label>2</label>
    </ligand>
</feature>
<evidence type="ECO:0000313" key="4">
    <source>
        <dbReference type="EMBL" id="APH54256.1"/>
    </source>
</evidence>
<dbReference type="Pfam" id="PF01546">
    <property type="entry name" value="Peptidase_M20"/>
    <property type="match status" value="1"/>
</dbReference>
<proteinExistence type="predicted"/>
<accession>A0AAC9K6V0</accession>
<dbReference type="Pfam" id="PF07687">
    <property type="entry name" value="M20_dimer"/>
    <property type="match status" value="1"/>
</dbReference>
<comment type="cofactor">
    <cofactor evidence="2">
        <name>Mn(2+)</name>
        <dbReference type="ChEBI" id="CHEBI:29035"/>
    </cofactor>
    <text evidence="2">The Mn(2+) ion enhances activity.</text>
</comment>
<evidence type="ECO:0000259" key="3">
    <source>
        <dbReference type="Pfam" id="PF07687"/>
    </source>
</evidence>
<dbReference type="PANTHER" id="PTHR11014">
    <property type="entry name" value="PEPTIDASE M20 FAMILY MEMBER"/>
    <property type="match status" value="1"/>
</dbReference>
<dbReference type="InterPro" id="IPR017439">
    <property type="entry name" value="Amidohydrolase"/>
</dbReference>
<evidence type="ECO:0000313" key="5">
    <source>
        <dbReference type="Proteomes" id="UP000182373"/>
    </source>
</evidence>
<sequence>MPIKDRIAAFQDEMTQWRHHLHRHPELSLEETATSAFVQQKLREFGVDEIITGIAETGVVAVIHGRAAGGTIGLRADMDALPIMEESGKPYASANPGVMHACGHDGHTTMLLGAARDLAATRNFAGTAYLIFQPAEEQIGGGRIMVEEGLFDRFPMERIYGLHNWPSSPEGVFQMAPGPVMAAVANIDIIVTGKGAHGAQPQRGIDSVVVAAHIVTGLQSVVSRIVDPTDKAVLSITQIAGGNAYNVIPERVELKGTARWFTPGLGQAMEAAARGIVNGIASAFGAQVSFTFDVLYPATINDADATERAWKAASAVAPTETLPAPSMGGEDFSFMLNVKPGSYIMLGSGKTATDPGLHHPAYDFNDAILPLGASYWVTLVEQELPLSNQPPHSP</sequence>
<dbReference type="FunFam" id="3.30.70.360:FF:000001">
    <property type="entry name" value="N-acetyldiaminopimelate deacetylase"/>
    <property type="match status" value="1"/>
</dbReference>
<feature type="binding site" evidence="2">
    <location>
        <position position="102"/>
    </location>
    <ligand>
        <name>Mn(2+)</name>
        <dbReference type="ChEBI" id="CHEBI:29035"/>
        <label>2</label>
    </ligand>
</feature>
<dbReference type="Proteomes" id="UP000182373">
    <property type="component" value="Chromosome"/>
</dbReference>
<dbReference type="GO" id="GO:0050118">
    <property type="term" value="F:N-acetyldiaminopimelate deacetylase activity"/>
    <property type="evidence" value="ECO:0007669"/>
    <property type="project" value="UniProtKB-ARBA"/>
</dbReference>
<dbReference type="Gene3D" id="3.30.70.360">
    <property type="match status" value="1"/>
</dbReference>
<dbReference type="PANTHER" id="PTHR11014:SF63">
    <property type="entry name" value="METALLOPEPTIDASE, PUTATIVE (AFU_ORTHOLOGUE AFUA_6G09600)-RELATED"/>
    <property type="match status" value="1"/>
</dbReference>
<dbReference type="InterPro" id="IPR036264">
    <property type="entry name" value="Bact_exopeptidase_dim_dom"/>
</dbReference>
<dbReference type="GO" id="GO:0019877">
    <property type="term" value="P:diaminopimelate biosynthetic process"/>
    <property type="evidence" value="ECO:0007669"/>
    <property type="project" value="UniProtKB-ARBA"/>
</dbReference>
<name>A0AAC9K6V0_9PROT</name>
<dbReference type="GO" id="GO:0046872">
    <property type="term" value="F:metal ion binding"/>
    <property type="evidence" value="ECO:0007669"/>
    <property type="project" value="UniProtKB-KW"/>
</dbReference>
<dbReference type="InterPro" id="IPR011650">
    <property type="entry name" value="Peptidase_M20_dimer"/>
</dbReference>
<dbReference type="SUPFAM" id="SSF53187">
    <property type="entry name" value="Zn-dependent exopeptidases"/>
    <property type="match status" value="1"/>
</dbReference>
<dbReference type="Gene3D" id="3.40.630.10">
    <property type="entry name" value="Zn peptidases"/>
    <property type="match status" value="1"/>
</dbReference>
<keyword evidence="1" id="KW-0378">Hydrolase</keyword>
<feature type="domain" description="Peptidase M20 dimerisation" evidence="3">
    <location>
        <begin position="186"/>
        <end position="263"/>
    </location>
</feature>
<evidence type="ECO:0000256" key="2">
    <source>
        <dbReference type="PIRSR" id="PIRSR005962-1"/>
    </source>
</evidence>
<dbReference type="CDD" id="cd05666">
    <property type="entry name" value="M20_Acy1-like"/>
    <property type="match status" value="1"/>
</dbReference>
<dbReference type="InterPro" id="IPR002933">
    <property type="entry name" value="Peptidase_M20"/>
</dbReference>
<dbReference type="RefSeq" id="WP_072572342.1">
    <property type="nucleotide sequence ID" value="NZ_CP018191.1"/>
</dbReference>
<evidence type="ECO:0000256" key="1">
    <source>
        <dbReference type="ARBA" id="ARBA00022801"/>
    </source>
</evidence>
<reference evidence="5" key="1">
    <citation type="submission" date="2016-11" db="EMBL/GenBank/DDBJ databases">
        <title>Comparative genomic and phenotypic analysis of Granulibacter bethesdensis clinical isolates from patients with chronic granulomatous disease.</title>
        <authorList>
            <person name="Zarember K.A."/>
            <person name="Porcella S.F."/>
            <person name="Chu J."/>
            <person name="Ding L."/>
            <person name="Dahlstrom E."/>
            <person name="Barbian K."/>
            <person name="Martens C."/>
            <person name="Sykora L."/>
            <person name="Kramer S."/>
            <person name="Pettinato A.M."/>
            <person name="Hong H."/>
            <person name="Wald G."/>
            <person name="Berg L.J."/>
            <person name="Rogge L.S."/>
            <person name="Greenberg D.E."/>
            <person name="Falcone E.L."/>
            <person name="Neves J.F."/>
            <person name="Simoes M.J."/>
            <person name="Casal M."/>
            <person name="Rodriguez-Lopez F.C."/>
            <person name="Zelazny A."/>
            <person name="Gallin J.I."/>
            <person name="Holland S.M."/>
        </authorList>
    </citation>
    <scope>NUCLEOTIDE SEQUENCE [LARGE SCALE GENOMIC DNA]</scope>
    <source>
        <strain evidence="5">NIH9.1</strain>
    </source>
</reference>
<keyword evidence="2" id="KW-0464">Manganese</keyword>
<feature type="binding site" evidence="2">
    <location>
        <position position="137"/>
    </location>
    <ligand>
        <name>Mn(2+)</name>
        <dbReference type="ChEBI" id="CHEBI:29035"/>
        <label>2</label>
    </ligand>
</feature>
<organism evidence="4 5">
    <name type="scientific">Granulibacter bethesdensis</name>
    <dbReference type="NCBI Taxonomy" id="364410"/>
    <lineage>
        <taxon>Bacteria</taxon>
        <taxon>Pseudomonadati</taxon>
        <taxon>Pseudomonadota</taxon>
        <taxon>Alphaproteobacteria</taxon>
        <taxon>Acetobacterales</taxon>
        <taxon>Acetobacteraceae</taxon>
        <taxon>Granulibacter</taxon>
    </lineage>
</organism>
<dbReference type="AlphaFoldDB" id="A0AAC9K6V0"/>
<dbReference type="PIRSF" id="PIRSF005962">
    <property type="entry name" value="Pept_M20D_amidohydro"/>
    <property type="match status" value="1"/>
</dbReference>
<dbReference type="SUPFAM" id="SSF55031">
    <property type="entry name" value="Bacterial exopeptidase dimerisation domain"/>
    <property type="match status" value="1"/>
</dbReference>